<evidence type="ECO:0000259" key="7">
    <source>
        <dbReference type="PROSITE" id="PS51644"/>
    </source>
</evidence>
<dbReference type="SMART" id="SM00322">
    <property type="entry name" value="KH"/>
    <property type="match status" value="2"/>
</dbReference>
<dbReference type="InterPro" id="IPR050621">
    <property type="entry name" value="Tudor_domain_containing"/>
</dbReference>
<evidence type="ECO:0000259" key="6">
    <source>
        <dbReference type="PROSITE" id="PS50304"/>
    </source>
</evidence>
<dbReference type="Gene3D" id="2.40.50.90">
    <property type="match status" value="1"/>
</dbReference>
<gene>
    <name evidence="8" type="ORF">MNOR_LOCUS8518</name>
</gene>
<feature type="domain" description="HTH OST-type" evidence="7">
    <location>
        <begin position="44"/>
        <end position="122"/>
    </location>
</feature>
<dbReference type="Gene3D" id="3.30.1370.10">
    <property type="entry name" value="K Homology domain, type 1"/>
    <property type="match status" value="2"/>
</dbReference>
<feature type="domain" description="HTH OST-type" evidence="7">
    <location>
        <begin position="177"/>
        <end position="250"/>
    </location>
</feature>
<dbReference type="PANTHER" id="PTHR22948:SF29">
    <property type="entry name" value="FI02030P-RELATED"/>
    <property type="match status" value="1"/>
</dbReference>
<dbReference type="EMBL" id="CAXKWB010003980">
    <property type="protein sequence ID" value="CAL4071364.1"/>
    <property type="molecule type" value="Genomic_DNA"/>
</dbReference>
<dbReference type="GO" id="GO:0034587">
    <property type="term" value="P:piRNA processing"/>
    <property type="evidence" value="ECO:0007669"/>
    <property type="project" value="TreeGrafter"/>
</dbReference>
<evidence type="ECO:0000256" key="5">
    <source>
        <dbReference type="PROSITE-ProRule" id="PRU00117"/>
    </source>
</evidence>
<feature type="domain" description="Tudor" evidence="6">
    <location>
        <begin position="455"/>
        <end position="514"/>
    </location>
</feature>
<dbReference type="InterPro" id="IPR035437">
    <property type="entry name" value="SNase_OB-fold_sf"/>
</dbReference>
<dbReference type="SUPFAM" id="SSF63748">
    <property type="entry name" value="Tudor/PWWP/MBT"/>
    <property type="match status" value="1"/>
</dbReference>
<evidence type="ECO:0000313" key="9">
    <source>
        <dbReference type="Proteomes" id="UP001497623"/>
    </source>
</evidence>
<dbReference type="GO" id="GO:0005739">
    <property type="term" value="C:mitochondrion"/>
    <property type="evidence" value="ECO:0007669"/>
    <property type="project" value="UniProtKB-ARBA"/>
</dbReference>
<dbReference type="SUPFAM" id="SSF54791">
    <property type="entry name" value="Eukaryotic type KH-domain (KH-domain type I)"/>
    <property type="match status" value="3"/>
</dbReference>
<reference evidence="8 9" key="1">
    <citation type="submission" date="2024-05" db="EMBL/GenBank/DDBJ databases">
        <authorList>
            <person name="Wallberg A."/>
        </authorList>
    </citation>
    <scope>NUCLEOTIDE SEQUENCE [LARGE SCALE GENOMIC DNA]</scope>
</reference>
<dbReference type="GO" id="GO:0007283">
    <property type="term" value="P:spermatogenesis"/>
    <property type="evidence" value="ECO:0007669"/>
    <property type="project" value="UniProtKB-KW"/>
</dbReference>
<keyword evidence="4" id="KW-0221">Differentiation</keyword>
<evidence type="ECO:0000256" key="4">
    <source>
        <dbReference type="ARBA" id="ARBA00022871"/>
    </source>
</evidence>
<dbReference type="Proteomes" id="UP001497623">
    <property type="component" value="Unassembled WGS sequence"/>
</dbReference>
<dbReference type="InterPro" id="IPR025605">
    <property type="entry name" value="OST-HTH/LOTUS_dom"/>
</dbReference>
<dbReference type="InterPro" id="IPR004087">
    <property type="entry name" value="KH_dom"/>
</dbReference>
<comment type="caution">
    <text evidence="8">The sequence shown here is derived from an EMBL/GenBank/DDBJ whole genome shotgun (WGS) entry which is preliminary data.</text>
</comment>
<sequence length="1212" mass="139162">MASKFLKLGKSEENFNLPSFISHGKKEYENSSNNENASSKSWNITKVLQTRIFHLLKAHSKGIQIERFPQAYTEVYDEYLYPSDYGFTDLVDLLTSFSHIVSITVESHGFVGSSDIMLHAKSISEDNYLPTESDHIHLKNENLNLQIKNEEKNLRKSKSKKIDKGSNTEKLPASAKLPSKVLNAFNTILNSHNGGIAIDFISSEYKYYAGEKLEPSRWGFTSLLDMLSKLSDIFSICEHANGEFILCTASKKETIAQNNEIIKISKENSFGFPSLNDKCEDIIMNRKLPLKVQRRLKSLFEDYFPSGLEINEIVGAYRGFYGAILEDLNHLEYGYLTLEAFLQDHNDLLNVKFYDKNIMVFLAGNLKVVSSSIEFPLPACSAVLSNESYTTYNNYEIIMKSTEVDFFIGEVYSPSKFHVMLQGEQTSEALNALMDQIYEFYNSAISERYKVKRESMIIRTPVVALYSNDMNWYRAIIISFNNINTAKLFLVDYGTTCSCPYTALRLLHRNFLKLPAQAKLASLYGIKPINETLCWSKSTSKIFKQLVQNKYLHSRVHKVSENLVLSLWDDNISINELLVSKGFAIYKDGHCSVDFESSDKKNKALCSSDNFIVGTEINSSNQFEIVKEPSNFDIKRQQEIKDYQLDSTSENGCNIDPNEKEIIEYKVINWLKNIDINENNYIVNSEKGLNLYQPQEEMHESLKNSNLPGPSVIVEDSVDTNSISAVVSYCNNSDMEQLNHGNRNNHPSSMNLEDSDHSIDEFLKKRKVELVNISPDKKIHIVYLSGEPYMLSTEISGLLWDPDELPHQLKRKEIDVPHIVMKSSTHADIFTQLSRFGIQCMFDESKEFILTVTVYPLETTLKILNIFKCKDVATMNIIEKFLYGNTENFSTGEENSVKIKNPPKKLVCESIMEKYRLANLRKLDKSDSDLKKSKDNNIIPKMQSYVTVKYNVPKKYHASLIGTKRRNVKRMEKSFNVEIIFPQRNEISNNMIIIGLFCNTEKVTNEIEKQIQRMKGNSSKERFSKVVTANRIHKKQKEKEKSNHLSRNFENTCEVHIKIDLITHNMVLEIYDENFSKVKESFNVHIQIIKESHSYYNIIIKGKRNKVLEAELEILECLMHISEIISTKMGAFKSNKPLLYTDQIKIPFKNHVKLIGKNGSTVDGIRQQFFVDIHIPPKYLHSDKVFIRGNINGIEDAKTKLRFLQSQGRSIP</sequence>
<dbReference type="SMART" id="SM00333">
    <property type="entry name" value="TUDOR"/>
    <property type="match status" value="1"/>
</dbReference>
<accession>A0AAV2Q9C0</accession>
<proteinExistence type="predicted"/>
<dbReference type="Pfam" id="PF12872">
    <property type="entry name" value="OST-HTH"/>
    <property type="match status" value="3"/>
</dbReference>
<feature type="domain" description="HTH OST-type" evidence="7">
    <location>
        <begin position="288"/>
        <end position="364"/>
    </location>
</feature>
<dbReference type="InterPro" id="IPR002999">
    <property type="entry name" value="Tudor"/>
</dbReference>
<keyword evidence="4" id="KW-0744">Spermatogenesis</keyword>
<dbReference type="Gene3D" id="3.30.420.610">
    <property type="entry name" value="LOTUS domain-like"/>
    <property type="match status" value="3"/>
</dbReference>
<dbReference type="PANTHER" id="PTHR22948">
    <property type="entry name" value="TUDOR DOMAIN CONTAINING PROTEIN"/>
    <property type="match status" value="1"/>
</dbReference>
<dbReference type="GO" id="GO:0043186">
    <property type="term" value="C:P granule"/>
    <property type="evidence" value="ECO:0007669"/>
    <property type="project" value="TreeGrafter"/>
</dbReference>
<evidence type="ECO:0000256" key="3">
    <source>
        <dbReference type="ARBA" id="ARBA00022737"/>
    </source>
</evidence>
<dbReference type="InterPro" id="IPR041966">
    <property type="entry name" value="LOTUS-like"/>
</dbReference>
<evidence type="ECO:0000256" key="2">
    <source>
        <dbReference type="ARBA" id="ARBA00022490"/>
    </source>
</evidence>
<dbReference type="InterPro" id="IPR036612">
    <property type="entry name" value="KH_dom_type_1_sf"/>
</dbReference>
<evidence type="ECO:0000256" key="1">
    <source>
        <dbReference type="ARBA" id="ARBA00004496"/>
    </source>
</evidence>
<keyword evidence="3" id="KW-0677">Repeat</keyword>
<name>A0AAV2Q9C0_MEGNR</name>
<dbReference type="GO" id="GO:0030719">
    <property type="term" value="P:P granule organization"/>
    <property type="evidence" value="ECO:0007669"/>
    <property type="project" value="TreeGrafter"/>
</dbReference>
<dbReference type="InterPro" id="IPR004088">
    <property type="entry name" value="KH_dom_type_1"/>
</dbReference>
<dbReference type="PROSITE" id="PS50304">
    <property type="entry name" value="TUDOR"/>
    <property type="match status" value="1"/>
</dbReference>
<evidence type="ECO:0008006" key="10">
    <source>
        <dbReference type="Google" id="ProtNLM"/>
    </source>
</evidence>
<evidence type="ECO:0000313" key="8">
    <source>
        <dbReference type="EMBL" id="CAL4071364.1"/>
    </source>
</evidence>
<organism evidence="8 9">
    <name type="scientific">Meganyctiphanes norvegica</name>
    <name type="common">Northern krill</name>
    <name type="synonym">Thysanopoda norvegica</name>
    <dbReference type="NCBI Taxonomy" id="48144"/>
    <lineage>
        <taxon>Eukaryota</taxon>
        <taxon>Metazoa</taxon>
        <taxon>Ecdysozoa</taxon>
        <taxon>Arthropoda</taxon>
        <taxon>Crustacea</taxon>
        <taxon>Multicrustacea</taxon>
        <taxon>Malacostraca</taxon>
        <taxon>Eumalacostraca</taxon>
        <taxon>Eucarida</taxon>
        <taxon>Euphausiacea</taxon>
        <taxon>Euphausiidae</taxon>
        <taxon>Meganyctiphanes</taxon>
    </lineage>
</organism>
<dbReference type="CDD" id="cd08824">
    <property type="entry name" value="LOTUS"/>
    <property type="match status" value="1"/>
</dbReference>
<dbReference type="Gene3D" id="2.30.30.140">
    <property type="match status" value="1"/>
</dbReference>
<comment type="subcellular location">
    <subcellularLocation>
        <location evidence="1">Cytoplasm</location>
    </subcellularLocation>
</comment>
<keyword evidence="2" id="KW-0963">Cytoplasm</keyword>
<dbReference type="GO" id="GO:0003723">
    <property type="term" value="F:RNA binding"/>
    <property type="evidence" value="ECO:0007669"/>
    <property type="project" value="UniProtKB-UniRule"/>
</dbReference>
<dbReference type="PROSITE" id="PS51644">
    <property type="entry name" value="HTH_OST"/>
    <property type="match status" value="3"/>
</dbReference>
<dbReference type="Pfam" id="PF00567">
    <property type="entry name" value="TUDOR"/>
    <property type="match status" value="1"/>
</dbReference>
<dbReference type="PROSITE" id="PS50084">
    <property type="entry name" value="KH_TYPE_1"/>
    <property type="match status" value="2"/>
</dbReference>
<protein>
    <recommendedName>
        <fullName evidence="10">Tudor domain-containing protein 7</fullName>
    </recommendedName>
</protein>
<dbReference type="Pfam" id="PF00013">
    <property type="entry name" value="KH_1"/>
    <property type="match status" value="2"/>
</dbReference>
<keyword evidence="9" id="KW-1185">Reference proteome</keyword>
<keyword evidence="5" id="KW-0694">RNA-binding</keyword>
<dbReference type="AlphaFoldDB" id="A0AAV2Q9C0"/>